<sequence length="295" mass="35525">MNFKFFTKPQNIIQFEGFHFSRFQCDQLYEMILVDDEIHLNVSLPDKLVFDYTQDQLIDGFMISRQLWVEGVMEPAFMNILHSLRYSCHLSKENKAVYKKVRAKFKHLCYAYRAFDERHCRPYWLGKMTGLLGKLQDGFKNRKSLIVKPRAVFLDYIWHEKGLYLLKREVNCFFPCNLKSFVKYFRKRLEIIKKELETHVTITAHEFHNMRKTISMIAATYGTFDVLFPSDYHHQTFQYLSTINGMMGDYHDELVEKKLNKIQNYYFDRFMIPEEIKNRLNTFAGRFIDDSNDFY</sequence>
<organism evidence="1 2">
    <name type="scientific">Commensalibacter melissae</name>
    <dbReference type="NCBI Taxonomy" id="2070537"/>
    <lineage>
        <taxon>Bacteria</taxon>
        <taxon>Pseudomonadati</taxon>
        <taxon>Pseudomonadota</taxon>
        <taxon>Alphaproteobacteria</taxon>
        <taxon>Acetobacterales</taxon>
        <taxon>Acetobacteraceae</taxon>
    </lineage>
</organism>
<name>A0A318MZS8_9PROT</name>
<dbReference type="RefSeq" id="WP_110439341.1">
    <property type="nucleotide sequence ID" value="NZ_CP046393.1"/>
</dbReference>
<accession>A0A318MZS8</accession>
<evidence type="ECO:0008006" key="3">
    <source>
        <dbReference type="Google" id="ProtNLM"/>
    </source>
</evidence>
<dbReference type="Proteomes" id="UP000247565">
    <property type="component" value="Unassembled WGS sequence"/>
</dbReference>
<dbReference type="AlphaFoldDB" id="A0A318MZS8"/>
<dbReference type="EMBL" id="QGLT01000004">
    <property type="protein sequence ID" value="PXY99721.1"/>
    <property type="molecule type" value="Genomic_DNA"/>
</dbReference>
<reference evidence="1 2" key="1">
    <citation type="submission" date="2018-05" db="EMBL/GenBank/DDBJ databases">
        <title>Reference genomes for bee gut microbiota database.</title>
        <authorList>
            <person name="Ellegaard K.M."/>
        </authorList>
    </citation>
    <scope>NUCLEOTIDE SEQUENCE [LARGE SCALE GENOMIC DNA]</scope>
    <source>
        <strain evidence="1 2">ESL0284</strain>
    </source>
</reference>
<evidence type="ECO:0000313" key="2">
    <source>
        <dbReference type="Proteomes" id="UP000247565"/>
    </source>
</evidence>
<proteinExistence type="predicted"/>
<keyword evidence="2" id="KW-1185">Reference proteome</keyword>
<evidence type="ECO:0000313" key="1">
    <source>
        <dbReference type="EMBL" id="PXY99721.1"/>
    </source>
</evidence>
<gene>
    <name evidence="1" type="ORF">DK869_07180</name>
</gene>
<dbReference type="OrthoDB" id="5942530at2"/>
<protein>
    <recommendedName>
        <fullName evidence="3">CHAD domain-containing protein</fullName>
    </recommendedName>
</protein>
<comment type="caution">
    <text evidence="1">The sequence shown here is derived from an EMBL/GenBank/DDBJ whole genome shotgun (WGS) entry which is preliminary data.</text>
</comment>